<proteinExistence type="inferred from homology"/>
<feature type="domain" description="DNA-directed RNA polymerase RBP11-like dimerisation" evidence="11">
    <location>
        <begin position="31"/>
        <end position="102"/>
    </location>
</feature>
<reference evidence="13" key="1">
    <citation type="submission" date="2016-11" db="UniProtKB">
        <authorList>
            <consortium name="WormBaseParasite"/>
        </authorList>
    </citation>
    <scope>IDENTIFICATION</scope>
</reference>
<dbReference type="Proteomes" id="UP000095287">
    <property type="component" value="Unplaced"/>
</dbReference>
<dbReference type="PANTHER" id="PTHR13946:SF16">
    <property type="entry name" value="DNA-DIRECTED RNA POLYMERASE II SUBUNIT RPB11"/>
    <property type="match status" value="1"/>
</dbReference>
<name>A0A1I7YPS8_9BILA</name>
<dbReference type="CDD" id="cd06926">
    <property type="entry name" value="RNAP_II_RPB11"/>
    <property type="match status" value="1"/>
</dbReference>
<evidence type="ECO:0000256" key="10">
    <source>
        <dbReference type="SAM" id="MobiDB-lite"/>
    </source>
</evidence>
<evidence type="ECO:0000313" key="13">
    <source>
        <dbReference type="WBParaSite" id="L893_g18241.t1"/>
    </source>
</evidence>
<dbReference type="PROSITE" id="PS01154">
    <property type="entry name" value="RNA_POL_L_13KD"/>
    <property type="match status" value="1"/>
</dbReference>
<organism evidence="12 13">
    <name type="scientific">Steinernema glaseri</name>
    <dbReference type="NCBI Taxonomy" id="37863"/>
    <lineage>
        <taxon>Eukaryota</taxon>
        <taxon>Metazoa</taxon>
        <taxon>Ecdysozoa</taxon>
        <taxon>Nematoda</taxon>
        <taxon>Chromadorea</taxon>
        <taxon>Rhabditida</taxon>
        <taxon>Tylenchina</taxon>
        <taxon>Panagrolaimomorpha</taxon>
        <taxon>Strongyloidoidea</taxon>
        <taxon>Steinernematidae</taxon>
        <taxon>Steinernema</taxon>
    </lineage>
</organism>
<evidence type="ECO:0000256" key="8">
    <source>
        <dbReference type="ARBA" id="ARBA00069461"/>
    </source>
</evidence>
<comment type="subunit">
    <text evidence="2">Component of the RNA polymerase II (Pol II) complex consisting of 12 subunits.</text>
</comment>
<dbReference type="GO" id="GO:0003899">
    <property type="term" value="F:DNA-directed RNA polymerase activity"/>
    <property type="evidence" value="ECO:0007669"/>
    <property type="project" value="InterPro"/>
</dbReference>
<evidence type="ECO:0000259" key="11">
    <source>
        <dbReference type="Pfam" id="PF13656"/>
    </source>
</evidence>
<accession>A0A1I7YPS8</accession>
<evidence type="ECO:0000256" key="6">
    <source>
        <dbReference type="ARBA" id="ARBA00025149"/>
    </source>
</evidence>
<evidence type="ECO:0000256" key="7">
    <source>
        <dbReference type="ARBA" id="ARBA00025751"/>
    </source>
</evidence>
<dbReference type="InterPro" id="IPR036603">
    <property type="entry name" value="RBP11-like"/>
</dbReference>
<evidence type="ECO:0000256" key="3">
    <source>
        <dbReference type="ARBA" id="ARBA00022478"/>
    </source>
</evidence>
<dbReference type="WBParaSite" id="L893_g18241.t1">
    <property type="protein sequence ID" value="L893_g18241.t1"/>
    <property type="gene ID" value="L893_g18241"/>
</dbReference>
<keyword evidence="3" id="KW-0240">DNA-directed RNA polymerase</keyword>
<keyword evidence="12" id="KW-1185">Reference proteome</keyword>
<keyword evidence="4" id="KW-0804">Transcription</keyword>
<comment type="function">
    <text evidence="6">DNA-dependent RNA polymerase catalyzes the transcription of DNA into RNA using the four ribonucleoside triphosphates as substrates. Component of RNA polymerase II which synthesizes mRNA precursors and many functional non-coding RNAs. Pol II is the central component of the basal RNA polymerase II transcription machinery. It is composed of mobile elements that move relative to each other. RPB11 is part of the core element with the central large cleft.</text>
</comment>
<dbReference type="PANTHER" id="PTHR13946">
    <property type="entry name" value="DNA-DIRECTED RNA POLYMERASE I,II,III"/>
    <property type="match status" value="1"/>
</dbReference>
<feature type="region of interest" description="Disordered" evidence="10">
    <location>
        <begin position="117"/>
        <end position="139"/>
    </location>
</feature>
<comment type="subcellular location">
    <subcellularLocation>
        <location evidence="1">Nucleus</location>
    </subcellularLocation>
</comment>
<dbReference type="HAMAP" id="MF_00261">
    <property type="entry name" value="RNApol_arch_Rpo11"/>
    <property type="match status" value="1"/>
</dbReference>
<evidence type="ECO:0000256" key="2">
    <source>
        <dbReference type="ARBA" id="ARBA00011730"/>
    </source>
</evidence>
<evidence type="ECO:0000256" key="1">
    <source>
        <dbReference type="ARBA" id="ARBA00004123"/>
    </source>
</evidence>
<evidence type="ECO:0000313" key="12">
    <source>
        <dbReference type="Proteomes" id="UP000095287"/>
    </source>
</evidence>
<dbReference type="GO" id="GO:0005665">
    <property type="term" value="C:RNA polymerase II, core complex"/>
    <property type="evidence" value="ECO:0007669"/>
    <property type="project" value="InterPro"/>
</dbReference>
<dbReference type="Pfam" id="PF13656">
    <property type="entry name" value="RNA_pol_L_2"/>
    <property type="match status" value="1"/>
</dbReference>
<dbReference type="FunFam" id="3.30.1360.10:FF:000003">
    <property type="entry name" value="DNA-directed RNA polymerase II subunit RPB11"/>
    <property type="match status" value="1"/>
</dbReference>
<dbReference type="GO" id="GO:0006366">
    <property type="term" value="P:transcription by RNA polymerase II"/>
    <property type="evidence" value="ECO:0007669"/>
    <property type="project" value="InterPro"/>
</dbReference>
<dbReference type="InterPro" id="IPR008193">
    <property type="entry name" value="RNA_pol_Rpb11_13-16kDa_CS"/>
</dbReference>
<dbReference type="GO" id="GO:0046983">
    <property type="term" value="F:protein dimerization activity"/>
    <property type="evidence" value="ECO:0007669"/>
    <property type="project" value="InterPro"/>
</dbReference>
<evidence type="ECO:0000256" key="4">
    <source>
        <dbReference type="ARBA" id="ARBA00023163"/>
    </source>
</evidence>
<evidence type="ECO:0000256" key="5">
    <source>
        <dbReference type="ARBA" id="ARBA00023242"/>
    </source>
</evidence>
<dbReference type="SUPFAM" id="SSF55257">
    <property type="entry name" value="RBP11-like subunits of RNA polymerase"/>
    <property type="match status" value="1"/>
</dbReference>
<sequence>MNAPQAFESFMLFPGEEKISYTRDTKVPNSINFTIMKEDHTLGNMIKYQLLKNKDVLFAGYRVPHPLEHRVDIRVQTTPRTTPIKAFLQALRELQEEVTSLHAQFVKEAEWIGRYDGEYDSDDEPAKTEKTDYGAKEEQGEYKIKQETQYL</sequence>
<dbReference type="InterPro" id="IPR009025">
    <property type="entry name" value="RBP11-like_dimer"/>
</dbReference>
<keyword evidence="5" id="KW-0539">Nucleus</keyword>
<dbReference type="AlphaFoldDB" id="A0A1I7YPS8"/>
<dbReference type="GO" id="GO:0003677">
    <property type="term" value="F:DNA binding"/>
    <property type="evidence" value="ECO:0007669"/>
    <property type="project" value="InterPro"/>
</dbReference>
<dbReference type="Gene3D" id="3.30.1360.10">
    <property type="entry name" value="RNA polymerase, RBP11-like subunit"/>
    <property type="match status" value="1"/>
</dbReference>
<comment type="similarity">
    <text evidence="7">Belongs to the archaeal Rpo11/eukaryotic RPB11/RPC19 RNA polymerase subunit family.</text>
</comment>
<dbReference type="InterPro" id="IPR037685">
    <property type="entry name" value="RBP11"/>
</dbReference>
<evidence type="ECO:0000256" key="9">
    <source>
        <dbReference type="ARBA" id="ARBA00081587"/>
    </source>
</evidence>
<dbReference type="InterPro" id="IPR022905">
    <property type="entry name" value="Rpo11-like"/>
</dbReference>
<feature type="compositionally biased region" description="Basic and acidic residues" evidence="10">
    <location>
        <begin position="124"/>
        <end position="139"/>
    </location>
</feature>
<protein>
    <recommendedName>
        <fullName evidence="8">Probable DNA-directed RNA polymerase II subunit RPB11</fullName>
    </recommendedName>
    <alternativeName>
        <fullName evidence="9">DNA-directed RNA polymerase II subunit J</fullName>
    </alternativeName>
</protein>